<protein>
    <recommendedName>
        <fullName evidence="3">SCP2 domain-containing protein</fullName>
    </recommendedName>
</protein>
<evidence type="ECO:0000313" key="2">
    <source>
        <dbReference type="EMBL" id="GAG41739.1"/>
    </source>
</evidence>
<dbReference type="EMBL" id="BARS01041154">
    <property type="protein sequence ID" value="GAG41739.1"/>
    <property type="molecule type" value="Genomic_DNA"/>
</dbReference>
<comment type="caution">
    <text evidence="2">The sequence shown here is derived from an EMBL/GenBank/DDBJ whole genome shotgun (WGS) entry which is preliminary data.</text>
</comment>
<keyword evidence="1" id="KW-0472">Membrane</keyword>
<reference evidence="2" key="1">
    <citation type="journal article" date="2014" name="Front. Microbiol.">
        <title>High frequency of phylogenetically diverse reductive dehalogenase-homologous genes in deep subseafloor sedimentary metagenomes.</title>
        <authorList>
            <person name="Kawai M."/>
            <person name="Futagami T."/>
            <person name="Toyoda A."/>
            <person name="Takaki Y."/>
            <person name="Nishi S."/>
            <person name="Hori S."/>
            <person name="Arai W."/>
            <person name="Tsubouchi T."/>
            <person name="Morono Y."/>
            <person name="Uchiyama I."/>
            <person name="Ito T."/>
            <person name="Fujiyama A."/>
            <person name="Inagaki F."/>
            <person name="Takami H."/>
        </authorList>
    </citation>
    <scope>NUCLEOTIDE SEQUENCE</scope>
    <source>
        <strain evidence="2">Expedition CK06-06</strain>
    </source>
</reference>
<keyword evidence="1" id="KW-1133">Transmembrane helix</keyword>
<keyword evidence="1" id="KW-0812">Transmembrane</keyword>
<proteinExistence type="predicted"/>
<gene>
    <name evidence="2" type="ORF">S01H1_62632</name>
</gene>
<evidence type="ECO:0000256" key="1">
    <source>
        <dbReference type="SAM" id="Phobius"/>
    </source>
</evidence>
<feature type="transmembrane region" description="Helical" evidence="1">
    <location>
        <begin position="141"/>
        <end position="162"/>
    </location>
</feature>
<dbReference type="InterPro" id="IPR036527">
    <property type="entry name" value="SCP2_sterol-bd_dom_sf"/>
</dbReference>
<name>X0XEW5_9ZZZZ</name>
<dbReference type="AlphaFoldDB" id="X0XEW5"/>
<evidence type="ECO:0008006" key="3">
    <source>
        <dbReference type="Google" id="ProtNLM"/>
    </source>
</evidence>
<sequence>MAEPPFVPVRLAGGADSGLASIVQQYLEQDLAEFADKRRLAGRLRGRLAMTAADYETTVTVEFCGGEIAIWDGERPPLDASIVGPYRGLTRLLQGRANPLVEHLRGRLHVRSSLRRPFFPLHVHNLMKLPPEEGARRPAGAWALAAAGALAVGGAVALALWLT</sequence>
<dbReference type="SUPFAM" id="SSF55718">
    <property type="entry name" value="SCP-like"/>
    <property type="match status" value="1"/>
</dbReference>
<accession>X0XEW5</accession>
<organism evidence="2">
    <name type="scientific">marine sediment metagenome</name>
    <dbReference type="NCBI Taxonomy" id="412755"/>
    <lineage>
        <taxon>unclassified sequences</taxon>
        <taxon>metagenomes</taxon>
        <taxon>ecological metagenomes</taxon>
    </lineage>
</organism>